<keyword evidence="2 6" id="KW-0540">Nuclease</keyword>
<dbReference type="EMBL" id="BSFE01000003">
    <property type="protein sequence ID" value="GLK52040.1"/>
    <property type="molecule type" value="Genomic_DNA"/>
</dbReference>
<evidence type="ECO:0000256" key="3">
    <source>
        <dbReference type="ARBA" id="ARBA00022759"/>
    </source>
</evidence>
<keyword evidence="9" id="KW-1185">Reference proteome</keyword>
<dbReference type="HAMAP" id="MF_00227">
    <property type="entry name" value="RNase_P"/>
    <property type="match status" value="1"/>
</dbReference>
<dbReference type="SUPFAM" id="SSF54211">
    <property type="entry name" value="Ribosomal protein S5 domain 2-like"/>
    <property type="match status" value="1"/>
</dbReference>
<name>A0A9W6IMT0_9PROT</name>
<dbReference type="AlphaFoldDB" id="A0A9W6IMT0"/>
<comment type="subunit">
    <text evidence="6">Consists of a catalytic RNA component (M1 or rnpB) and a protein subunit.</text>
</comment>
<keyword evidence="5 6" id="KW-0694">RNA-binding</keyword>
<dbReference type="Pfam" id="PF00825">
    <property type="entry name" value="Ribonuclease_P"/>
    <property type="match status" value="1"/>
</dbReference>
<comment type="similarity">
    <text evidence="6">Belongs to the RnpA family.</text>
</comment>
<protein>
    <recommendedName>
        <fullName evidence="6 7">Ribonuclease P protein component</fullName>
        <shortName evidence="6">RNase P protein</shortName>
        <shortName evidence="6">RNaseP protein</shortName>
        <ecNumber evidence="6 7">3.1.26.5</ecNumber>
    </recommendedName>
    <alternativeName>
        <fullName evidence="6">Protein C5</fullName>
    </alternativeName>
</protein>
<comment type="function">
    <text evidence="6">RNaseP catalyzes the removal of the 5'-leader sequence from pre-tRNA to produce the mature 5'-terminus. It can also cleave other RNA substrates such as 4.5S RNA. The protein component plays an auxiliary but essential role in vivo by binding to the 5'-leader sequence and broadening the substrate specificity of the ribozyme.</text>
</comment>
<dbReference type="PANTHER" id="PTHR33992:SF1">
    <property type="entry name" value="RIBONUCLEASE P PROTEIN COMPONENT"/>
    <property type="match status" value="1"/>
</dbReference>
<dbReference type="GO" id="GO:0042781">
    <property type="term" value="F:3'-tRNA processing endoribonuclease activity"/>
    <property type="evidence" value="ECO:0007669"/>
    <property type="project" value="TreeGrafter"/>
</dbReference>
<dbReference type="EC" id="3.1.26.5" evidence="6 7"/>
<comment type="caution">
    <text evidence="8">The sequence shown here is derived from an EMBL/GenBank/DDBJ whole genome shotgun (WGS) entry which is preliminary data.</text>
</comment>
<dbReference type="Gene3D" id="3.30.230.10">
    <property type="match status" value="1"/>
</dbReference>
<keyword evidence="4 6" id="KW-0378">Hydrolase</keyword>
<sequence>MDTQPLAVNRLKKRREFLFVAQGKKAVRSSVVIQARRRDGSSCLCDTVGAGFTATRKIGGAVVRNRCKRRLREAARLLLPLHGQPGFDYVFIARASTSARDWPRLMGDVKSALVSLAEDAAPGGKGQTA</sequence>
<evidence type="ECO:0000256" key="7">
    <source>
        <dbReference type="NCBIfam" id="TIGR00188"/>
    </source>
</evidence>
<dbReference type="GO" id="GO:0001682">
    <property type="term" value="P:tRNA 5'-leader removal"/>
    <property type="evidence" value="ECO:0007669"/>
    <property type="project" value="UniProtKB-UniRule"/>
</dbReference>
<dbReference type="GO" id="GO:0030677">
    <property type="term" value="C:ribonuclease P complex"/>
    <property type="evidence" value="ECO:0007669"/>
    <property type="project" value="TreeGrafter"/>
</dbReference>
<dbReference type="Proteomes" id="UP001143486">
    <property type="component" value="Unassembled WGS sequence"/>
</dbReference>
<evidence type="ECO:0000256" key="6">
    <source>
        <dbReference type="HAMAP-Rule" id="MF_00227"/>
    </source>
</evidence>
<dbReference type="GO" id="GO:0004526">
    <property type="term" value="F:ribonuclease P activity"/>
    <property type="evidence" value="ECO:0007669"/>
    <property type="project" value="UniProtKB-UniRule"/>
</dbReference>
<dbReference type="PANTHER" id="PTHR33992">
    <property type="entry name" value="RIBONUCLEASE P PROTEIN COMPONENT"/>
    <property type="match status" value="1"/>
</dbReference>
<evidence type="ECO:0000313" key="9">
    <source>
        <dbReference type="Proteomes" id="UP001143486"/>
    </source>
</evidence>
<reference evidence="8" key="1">
    <citation type="journal article" date="2014" name="Int. J. Syst. Evol. Microbiol.">
        <title>Complete genome sequence of Corynebacterium casei LMG S-19264T (=DSM 44701T), isolated from a smear-ripened cheese.</title>
        <authorList>
            <consortium name="US DOE Joint Genome Institute (JGI-PGF)"/>
            <person name="Walter F."/>
            <person name="Albersmeier A."/>
            <person name="Kalinowski J."/>
            <person name="Ruckert C."/>
        </authorList>
    </citation>
    <scope>NUCLEOTIDE SEQUENCE</scope>
    <source>
        <strain evidence="8">VKM B-1513</strain>
    </source>
</reference>
<comment type="catalytic activity">
    <reaction evidence="6">
        <text>Endonucleolytic cleavage of RNA, removing 5'-extranucleotides from tRNA precursor.</text>
        <dbReference type="EC" id="3.1.26.5"/>
    </reaction>
</comment>
<dbReference type="RefSeq" id="WP_271186403.1">
    <property type="nucleotide sequence ID" value="NZ_BSFE01000003.1"/>
</dbReference>
<evidence type="ECO:0000256" key="2">
    <source>
        <dbReference type="ARBA" id="ARBA00022722"/>
    </source>
</evidence>
<organism evidence="8 9">
    <name type="scientific">Maricaulis virginensis</name>
    <dbReference type="NCBI Taxonomy" id="144022"/>
    <lineage>
        <taxon>Bacteria</taxon>
        <taxon>Pseudomonadati</taxon>
        <taxon>Pseudomonadota</taxon>
        <taxon>Alphaproteobacteria</taxon>
        <taxon>Maricaulales</taxon>
        <taxon>Maricaulaceae</taxon>
        <taxon>Maricaulis</taxon>
    </lineage>
</organism>
<evidence type="ECO:0000256" key="1">
    <source>
        <dbReference type="ARBA" id="ARBA00022694"/>
    </source>
</evidence>
<dbReference type="InterPro" id="IPR000100">
    <property type="entry name" value="RNase_P"/>
</dbReference>
<proteinExistence type="inferred from homology"/>
<reference evidence="8" key="2">
    <citation type="submission" date="2023-01" db="EMBL/GenBank/DDBJ databases">
        <authorList>
            <person name="Sun Q."/>
            <person name="Evtushenko L."/>
        </authorList>
    </citation>
    <scope>NUCLEOTIDE SEQUENCE</scope>
    <source>
        <strain evidence="8">VKM B-1513</strain>
    </source>
</reference>
<dbReference type="InterPro" id="IPR014721">
    <property type="entry name" value="Ribsml_uS5_D2-typ_fold_subgr"/>
</dbReference>
<gene>
    <name evidence="6 8" type="primary">rnpA</name>
    <name evidence="8" type="ORF">GCM10017621_15480</name>
</gene>
<accession>A0A9W6IMT0</accession>
<evidence type="ECO:0000256" key="4">
    <source>
        <dbReference type="ARBA" id="ARBA00022801"/>
    </source>
</evidence>
<keyword evidence="3 6" id="KW-0255">Endonuclease</keyword>
<evidence type="ECO:0000313" key="8">
    <source>
        <dbReference type="EMBL" id="GLK52040.1"/>
    </source>
</evidence>
<evidence type="ECO:0000256" key="5">
    <source>
        <dbReference type="ARBA" id="ARBA00022884"/>
    </source>
</evidence>
<dbReference type="GO" id="GO:0000049">
    <property type="term" value="F:tRNA binding"/>
    <property type="evidence" value="ECO:0007669"/>
    <property type="project" value="UniProtKB-UniRule"/>
</dbReference>
<dbReference type="InterPro" id="IPR020568">
    <property type="entry name" value="Ribosomal_Su5_D2-typ_SF"/>
</dbReference>
<keyword evidence="1 6" id="KW-0819">tRNA processing</keyword>
<dbReference type="NCBIfam" id="TIGR00188">
    <property type="entry name" value="rnpA"/>
    <property type="match status" value="1"/>
</dbReference>